<dbReference type="PANTHER" id="PTHR45796">
    <property type="entry name" value="FORKHEAD BOX P, ISOFORM C"/>
    <property type="match status" value="1"/>
</dbReference>
<reference evidence="1" key="1">
    <citation type="submission" date="2016-06" db="UniProtKB">
        <authorList>
            <consortium name="WormBaseParasite"/>
        </authorList>
    </citation>
    <scope>IDENTIFICATION</scope>
</reference>
<dbReference type="AlphaFoldDB" id="A0A183ACK6"/>
<sequence>LSLHKCFRRVETASGSVWIVDETEYQRRKAKRWPFFMSFRQTFGSIRLSSILLRHIHKRSLCTDSKSQLASVKECIVHISVVLFEAIYLIIEFSSF</sequence>
<accession>A0A183ACK6</accession>
<proteinExistence type="predicted"/>
<name>A0A183ACK6_9TREM</name>
<dbReference type="GO" id="GO:0001227">
    <property type="term" value="F:DNA-binding transcription repressor activity, RNA polymerase II-specific"/>
    <property type="evidence" value="ECO:0007669"/>
    <property type="project" value="TreeGrafter"/>
</dbReference>
<dbReference type="InterPro" id="IPR050998">
    <property type="entry name" value="FOXP"/>
</dbReference>
<evidence type="ECO:0000313" key="1">
    <source>
        <dbReference type="WBParaSite" id="ECPE_0000470301-mRNA-1"/>
    </source>
</evidence>
<protein>
    <submittedName>
        <fullName evidence="1">Fork-head domain-containing protein</fullName>
    </submittedName>
</protein>
<dbReference type="GO" id="GO:0000978">
    <property type="term" value="F:RNA polymerase II cis-regulatory region sequence-specific DNA binding"/>
    <property type="evidence" value="ECO:0007669"/>
    <property type="project" value="TreeGrafter"/>
</dbReference>
<dbReference type="PANTHER" id="PTHR45796:SF7">
    <property type="entry name" value="FORKHEAD BOX PROTEIN P4"/>
    <property type="match status" value="1"/>
</dbReference>
<dbReference type="GO" id="GO:0005634">
    <property type="term" value="C:nucleus"/>
    <property type="evidence" value="ECO:0007669"/>
    <property type="project" value="TreeGrafter"/>
</dbReference>
<organism evidence="1">
    <name type="scientific">Echinostoma caproni</name>
    <dbReference type="NCBI Taxonomy" id="27848"/>
    <lineage>
        <taxon>Eukaryota</taxon>
        <taxon>Metazoa</taxon>
        <taxon>Spiralia</taxon>
        <taxon>Lophotrochozoa</taxon>
        <taxon>Platyhelminthes</taxon>
        <taxon>Trematoda</taxon>
        <taxon>Digenea</taxon>
        <taxon>Plagiorchiida</taxon>
        <taxon>Echinostomata</taxon>
        <taxon>Echinostomatoidea</taxon>
        <taxon>Echinostomatidae</taxon>
        <taxon>Echinostoma</taxon>
    </lineage>
</organism>
<dbReference type="WBParaSite" id="ECPE_0000470301-mRNA-1">
    <property type="protein sequence ID" value="ECPE_0000470301-mRNA-1"/>
    <property type="gene ID" value="ECPE_0000470301"/>
</dbReference>